<reference evidence="7 8" key="1">
    <citation type="submission" date="2019-03" db="EMBL/GenBank/DDBJ databases">
        <title>Genomic Encyclopedia of Type Strains, Phase IV (KMG-IV): sequencing the most valuable type-strain genomes for metagenomic binning, comparative biology and taxonomic classification.</title>
        <authorList>
            <person name="Goeker M."/>
        </authorList>
    </citation>
    <scope>NUCLEOTIDE SEQUENCE [LARGE SCALE GENOMIC DNA]</scope>
    <source>
        <strain evidence="7 8">DSM 45765</strain>
    </source>
</reference>
<comment type="caution">
    <text evidence="7">The sequence shown here is derived from an EMBL/GenBank/DDBJ whole genome shotgun (WGS) entry which is preliminary data.</text>
</comment>
<feature type="domain" description="Major facilitator superfamily (MFS) profile" evidence="6">
    <location>
        <begin position="24"/>
        <end position="461"/>
    </location>
</feature>
<dbReference type="PANTHER" id="PTHR42718:SF42">
    <property type="entry name" value="EXPORT PROTEIN"/>
    <property type="match status" value="1"/>
</dbReference>
<name>A0A4V2SSI3_9PSEU</name>
<feature type="transmembrane region" description="Helical" evidence="5">
    <location>
        <begin position="91"/>
        <end position="109"/>
    </location>
</feature>
<dbReference type="InterPro" id="IPR020846">
    <property type="entry name" value="MFS_dom"/>
</dbReference>
<gene>
    <name evidence="7" type="ORF">EV191_113135</name>
</gene>
<dbReference type="CDD" id="cd17321">
    <property type="entry name" value="MFS_MMR_MDR_like"/>
    <property type="match status" value="1"/>
</dbReference>
<proteinExistence type="predicted"/>
<accession>A0A4V2SSI3</accession>
<feature type="transmembrane region" description="Helical" evidence="5">
    <location>
        <begin position="220"/>
        <end position="246"/>
    </location>
</feature>
<evidence type="ECO:0000256" key="3">
    <source>
        <dbReference type="ARBA" id="ARBA00022989"/>
    </source>
</evidence>
<evidence type="ECO:0000256" key="2">
    <source>
        <dbReference type="ARBA" id="ARBA00022692"/>
    </source>
</evidence>
<dbReference type="AlphaFoldDB" id="A0A4V2SSI3"/>
<feature type="transmembrane region" description="Helical" evidence="5">
    <location>
        <begin position="252"/>
        <end position="274"/>
    </location>
</feature>
<keyword evidence="4 5" id="KW-0472">Membrane</keyword>
<keyword evidence="2 5" id="KW-0812">Transmembrane</keyword>
<sequence>MSQSDMIERTRIEPARPRRRPWLALVAVCIGIGMVGLDGTAVTIASPHIAETTGASLGDLQWVANAYLIALAAGLLPAGRLADRIGRRRTFTIGVVGFGVTSLAIALSTDVTVLILFRALQGIAGALLHPAALALVRSVFPPGRLGAALGVWGGANALAIGLGPVVAGVIIQASGWPAVFLLNVPIAALTVVLIYLAVGESKGPGGGLLGPLLQLIRIRAVIVPASVLILSSFAVFGLLFLLTLYLQNVHEFAAITAGLWLLTPIAVVAISAPLSGMLTQRYGPRWPVIAGVVLMVAGLLGLAQLTTDSGFGELVRPALLVGFGTGMCAVAATQSIMGAAPDSMTGMASAIQQTASQIGGILGIGLMGWMMTTRVNSTLPDRITEAGLSQGLGTELRMGVSEVTQGVVPETSAPDSGPIAGAVRAVVQIVFVDGMGVAFLLATAVIALGVPLAMMLRRRVVESAEEPLGTEKGEPEPETP</sequence>
<evidence type="ECO:0000313" key="8">
    <source>
        <dbReference type="Proteomes" id="UP000294911"/>
    </source>
</evidence>
<protein>
    <submittedName>
        <fullName evidence="7">Putative MFS family arabinose efflux permease</fullName>
    </submittedName>
</protein>
<dbReference type="RefSeq" id="WP_243659184.1">
    <property type="nucleotide sequence ID" value="NZ_SLXQ01000013.1"/>
</dbReference>
<feature type="transmembrane region" description="Helical" evidence="5">
    <location>
        <begin position="148"/>
        <end position="171"/>
    </location>
</feature>
<feature type="transmembrane region" description="Helical" evidence="5">
    <location>
        <begin position="318"/>
        <end position="338"/>
    </location>
</feature>
<dbReference type="Gene3D" id="1.20.1250.20">
    <property type="entry name" value="MFS general substrate transporter like domains"/>
    <property type="match status" value="1"/>
</dbReference>
<dbReference type="Pfam" id="PF07690">
    <property type="entry name" value="MFS_1"/>
    <property type="match status" value="1"/>
</dbReference>
<dbReference type="InterPro" id="IPR036259">
    <property type="entry name" value="MFS_trans_sf"/>
</dbReference>
<feature type="transmembrane region" description="Helical" evidence="5">
    <location>
        <begin position="177"/>
        <end position="199"/>
    </location>
</feature>
<keyword evidence="3 5" id="KW-1133">Transmembrane helix</keyword>
<dbReference type="GO" id="GO:0005886">
    <property type="term" value="C:plasma membrane"/>
    <property type="evidence" value="ECO:0007669"/>
    <property type="project" value="UniProtKB-SubCell"/>
</dbReference>
<comment type="subcellular location">
    <subcellularLocation>
        <location evidence="1">Cell membrane</location>
        <topology evidence="1">Multi-pass membrane protein</topology>
    </subcellularLocation>
</comment>
<dbReference type="EMBL" id="SLXQ01000013">
    <property type="protein sequence ID" value="TCP46856.1"/>
    <property type="molecule type" value="Genomic_DNA"/>
</dbReference>
<feature type="transmembrane region" description="Helical" evidence="5">
    <location>
        <begin position="21"/>
        <end position="42"/>
    </location>
</feature>
<evidence type="ECO:0000256" key="4">
    <source>
        <dbReference type="ARBA" id="ARBA00023136"/>
    </source>
</evidence>
<dbReference type="PROSITE" id="PS50850">
    <property type="entry name" value="MFS"/>
    <property type="match status" value="1"/>
</dbReference>
<feature type="transmembrane region" description="Helical" evidence="5">
    <location>
        <begin position="350"/>
        <end position="371"/>
    </location>
</feature>
<evidence type="ECO:0000259" key="6">
    <source>
        <dbReference type="PROSITE" id="PS50850"/>
    </source>
</evidence>
<dbReference type="PANTHER" id="PTHR42718">
    <property type="entry name" value="MAJOR FACILITATOR SUPERFAMILY MULTIDRUG TRANSPORTER MFSC"/>
    <property type="match status" value="1"/>
</dbReference>
<keyword evidence="8" id="KW-1185">Reference proteome</keyword>
<organism evidence="7 8">
    <name type="scientific">Tamaricihabitans halophyticus</name>
    <dbReference type="NCBI Taxonomy" id="1262583"/>
    <lineage>
        <taxon>Bacteria</taxon>
        <taxon>Bacillati</taxon>
        <taxon>Actinomycetota</taxon>
        <taxon>Actinomycetes</taxon>
        <taxon>Pseudonocardiales</taxon>
        <taxon>Pseudonocardiaceae</taxon>
        <taxon>Tamaricihabitans</taxon>
    </lineage>
</organism>
<dbReference type="InterPro" id="IPR011701">
    <property type="entry name" value="MFS"/>
</dbReference>
<dbReference type="SUPFAM" id="SSF103473">
    <property type="entry name" value="MFS general substrate transporter"/>
    <property type="match status" value="1"/>
</dbReference>
<feature type="transmembrane region" description="Helical" evidence="5">
    <location>
        <begin position="425"/>
        <end position="450"/>
    </location>
</feature>
<feature type="transmembrane region" description="Helical" evidence="5">
    <location>
        <begin position="286"/>
        <end position="306"/>
    </location>
</feature>
<evidence type="ECO:0000313" key="7">
    <source>
        <dbReference type="EMBL" id="TCP46856.1"/>
    </source>
</evidence>
<evidence type="ECO:0000256" key="1">
    <source>
        <dbReference type="ARBA" id="ARBA00004651"/>
    </source>
</evidence>
<dbReference type="Proteomes" id="UP000294911">
    <property type="component" value="Unassembled WGS sequence"/>
</dbReference>
<dbReference type="PROSITE" id="PS00216">
    <property type="entry name" value="SUGAR_TRANSPORT_1"/>
    <property type="match status" value="1"/>
</dbReference>
<dbReference type="InterPro" id="IPR005829">
    <property type="entry name" value="Sugar_transporter_CS"/>
</dbReference>
<evidence type="ECO:0000256" key="5">
    <source>
        <dbReference type="SAM" id="Phobius"/>
    </source>
</evidence>
<dbReference type="GO" id="GO:0022857">
    <property type="term" value="F:transmembrane transporter activity"/>
    <property type="evidence" value="ECO:0007669"/>
    <property type="project" value="InterPro"/>
</dbReference>
<feature type="transmembrane region" description="Helical" evidence="5">
    <location>
        <begin position="62"/>
        <end position="79"/>
    </location>
</feature>